<feature type="transmembrane region" description="Helical" evidence="3">
    <location>
        <begin position="6"/>
        <end position="30"/>
    </location>
</feature>
<feature type="domain" description="Glycosyltransferase 2-like" evidence="4">
    <location>
        <begin position="52"/>
        <end position="170"/>
    </location>
</feature>
<dbReference type="Pfam" id="PF00535">
    <property type="entry name" value="Glycos_transf_2"/>
    <property type="match status" value="1"/>
</dbReference>
<organism evidence="5 6">
    <name type="scientific">Methanosarcina acetivorans (strain ATCC 35395 / DSM 2834 / JCM 12185 / C2A)</name>
    <dbReference type="NCBI Taxonomy" id="188937"/>
    <lineage>
        <taxon>Archaea</taxon>
        <taxon>Methanobacteriati</taxon>
        <taxon>Methanobacteriota</taxon>
        <taxon>Stenosarchaea group</taxon>
        <taxon>Methanomicrobia</taxon>
        <taxon>Methanosarcinales</taxon>
        <taxon>Methanosarcinaceae</taxon>
        <taxon>Methanosarcina</taxon>
    </lineage>
</organism>
<dbReference type="CAZy" id="GT2">
    <property type="family name" value="Glycosyltransferase Family 2"/>
</dbReference>
<evidence type="ECO:0000256" key="2">
    <source>
        <dbReference type="ARBA" id="ARBA00022679"/>
    </source>
</evidence>
<dbReference type="CDD" id="cd06423">
    <property type="entry name" value="CESA_like"/>
    <property type="match status" value="1"/>
</dbReference>
<dbReference type="AlphaFoldDB" id="Q8TN31"/>
<keyword evidence="2" id="KW-0808">Transferase</keyword>
<dbReference type="GO" id="GO:0016757">
    <property type="term" value="F:glycosyltransferase activity"/>
    <property type="evidence" value="ECO:0007669"/>
    <property type="project" value="UniProtKB-KW"/>
</dbReference>
<keyword evidence="6" id="KW-1185">Reference proteome</keyword>
<dbReference type="PANTHER" id="PTHR43630">
    <property type="entry name" value="POLY-BETA-1,6-N-ACETYL-D-GLUCOSAMINE SYNTHASE"/>
    <property type="match status" value="1"/>
</dbReference>
<dbReference type="InParanoid" id="Q8TN31"/>
<reference evidence="5 6" key="1">
    <citation type="journal article" date="2002" name="Genome Res.">
        <title>The genome of Methanosarcina acetivorans reveals extensive metabolic and physiological diversity.</title>
        <authorList>
            <person name="Galagan J.E."/>
            <person name="Nusbaum C."/>
            <person name="Roy A."/>
            <person name="Endrizzi M.G."/>
            <person name="Macdonald P."/>
            <person name="FitzHugh W."/>
            <person name="Calvo S."/>
            <person name="Engels R."/>
            <person name="Smirnov S."/>
            <person name="Atnoor D."/>
            <person name="Brown A."/>
            <person name="Allen N."/>
            <person name="Naylor J."/>
            <person name="Stange-Thomann N."/>
            <person name="DeArellano K."/>
            <person name="Johnson R."/>
            <person name="Linton L."/>
            <person name="McEwan P."/>
            <person name="McKernan K."/>
            <person name="Talamas J."/>
            <person name="Tirrell A."/>
            <person name="Ye W."/>
            <person name="Zimmer A."/>
            <person name="Barber R.D."/>
            <person name="Cann I."/>
            <person name="Graham D.E."/>
            <person name="Grahame D.A."/>
            <person name="Guss A."/>
            <person name="Hedderich R."/>
            <person name="Ingram-Smith C."/>
            <person name="Kuettner C.H."/>
            <person name="Krzycki J.A."/>
            <person name="Leigh J.A."/>
            <person name="Li W."/>
            <person name="Liu J."/>
            <person name="Mukhopadhyay B."/>
            <person name="Reeve J.N."/>
            <person name="Smith K."/>
            <person name="Springer T.A."/>
            <person name="Umayam L.A."/>
            <person name="White O."/>
            <person name="White R.H."/>
            <person name="de Macario E.C."/>
            <person name="Ferry J.G."/>
            <person name="Jarrell K.F."/>
            <person name="Jing H."/>
            <person name="Macario A.J.L."/>
            <person name="Paulsen I."/>
            <person name="Pritchett M."/>
            <person name="Sowers K.R."/>
            <person name="Swanson R.V."/>
            <person name="Zinder S.H."/>
            <person name="Lander E."/>
            <person name="Metcalf W.W."/>
            <person name="Birren B."/>
        </authorList>
    </citation>
    <scope>NUCLEOTIDE SEQUENCE [LARGE SCALE GENOMIC DNA]</scope>
    <source>
        <strain evidence="6">ATCC 35395 / DSM 2834 / JCM 12185 / C2A</strain>
    </source>
</reference>
<feature type="transmembrane region" description="Helical" evidence="3">
    <location>
        <begin position="333"/>
        <end position="352"/>
    </location>
</feature>
<dbReference type="PANTHER" id="PTHR43630:SF1">
    <property type="entry name" value="POLY-BETA-1,6-N-ACETYL-D-GLUCOSAMINE SYNTHASE"/>
    <property type="match status" value="1"/>
</dbReference>
<sequence>MMMEMLLLFFYIIGFTCFSVGILTITYFPLSLAFEMRKSKQHIFNSDNPFISIVVPAYNEEKVIAHCIDSILASDYSEYEVILVDDGSSDNTLEEMQRYETNSRVIVVTKKNGGKASALNMGLNLAKGEVIFFVDADGIFAPDTISKMLGGFSSEDVGAVCGSDAPVNLDKLQTLLANLLTHVGTGFVRRALDTIDCLPVVSGNIGAFRRITLEKTGPFLEGFIGEDIELTWRVHKAGYKVAFQPWAIVYVEVPSTIKGLWKQRVRWARGLLKTAYIHRDMLFNPRYGLFALYLPINLASMIIIPLLQLISIILLPILLFLNINPIPLGWMSIIGWLGLIFAFIASLFAIALDRAWIDLKYFYVIPLWVPYSLMMDAVMLWAIIVELRREEAKWNKLDRTGIVSRGEIPKQ</sequence>
<dbReference type="STRING" id="188937.MA_2462"/>
<dbReference type="EMBL" id="AE010299">
    <property type="protein sequence ID" value="AAM05848.1"/>
    <property type="molecule type" value="Genomic_DNA"/>
</dbReference>
<dbReference type="GO" id="GO:0016740">
    <property type="term" value="F:transferase activity"/>
    <property type="evidence" value="ECO:0000318"/>
    <property type="project" value="GO_Central"/>
</dbReference>
<gene>
    <name evidence="5" type="primary">icaA</name>
    <name evidence="5" type="ordered locus">MA_2462</name>
</gene>
<keyword evidence="1" id="KW-0328">Glycosyltransferase</keyword>
<dbReference type="KEGG" id="mac:MA_2462"/>
<proteinExistence type="predicted"/>
<keyword evidence="3" id="KW-0472">Membrane</keyword>
<accession>Q8TN31</accession>
<dbReference type="Gene3D" id="3.90.550.10">
    <property type="entry name" value="Spore Coat Polysaccharide Biosynthesis Protein SpsA, Chain A"/>
    <property type="match status" value="1"/>
</dbReference>
<dbReference type="Proteomes" id="UP000002487">
    <property type="component" value="Chromosome"/>
</dbReference>
<keyword evidence="3" id="KW-1133">Transmembrane helix</keyword>
<feature type="transmembrane region" description="Helical" evidence="3">
    <location>
        <begin position="289"/>
        <end position="321"/>
    </location>
</feature>
<dbReference type="PhylomeDB" id="Q8TN31"/>
<feature type="transmembrane region" description="Helical" evidence="3">
    <location>
        <begin position="361"/>
        <end position="384"/>
    </location>
</feature>
<evidence type="ECO:0000256" key="1">
    <source>
        <dbReference type="ARBA" id="ARBA00022676"/>
    </source>
</evidence>
<evidence type="ECO:0000313" key="6">
    <source>
        <dbReference type="Proteomes" id="UP000002487"/>
    </source>
</evidence>
<dbReference type="InterPro" id="IPR001173">
    <property type="entry name" value="Glyco_trans_2-like"/>
</dbReference>
<dbReference type="EnsemblBacteria" id="AAM05848">
    <property type="protein sequence ID" value="AAM05848"/>
    <property type="gene ID" value="MA_2462"/>
</dbReference>
<dbReference type="InterPro" id="IPR029044">
    <property type="entry name" value="Nucleotide-diphossugar_trans"/>
</dbReference>
<evidence type="ECO:0000313" key="5">
    <source>
        <dbReference type="EMBL" id="AAM05848.1"/>
    </source>
</evidence>
<keyword evidence="3" id="KW-0812">Transmembrane</keyword>
<evidence type="ECO:0000259" key="4">
    <source>
        <dbReference type="Pfam" id="PF00535"/>
    </source>
</evidence>
<evidence type="ECO:0000256" key="3">
    <source>
        <dbReference type="SAM" id="Phobius"/>
    </source>
</evidence>
<dbReference type="HOGENOM" id="CLU_023978_4_2_2"/>
<name>Q8TN31_METAC</name>
<dbReference type="SUPFAM" id="SSF53448">
    <property type="entry name" value="Nucleotide-diphospho-sugar transferases"/>
    <property type="match status" value="1"/>
</dbReference>
<protein>
    <submittedName>
        <fullName evidence="5">Glucosaminyltransferase</fullName>
    </submittedName>
</protein>